<dbReference type="GO" id="GO:0016853">
    <property type="term" value="F:isomerase activity"/>
    <property type="evidence" value="ECO:0007669"/>
    <property type="project" value="TreeGrafter"/>
</dbReference>
<dbReference type="EMBL" id="CAINUL010000009">
    <property type="protein sequence ID" value="CAD0111479.1"/>
    <property type="molecule type" value="Genomic_DNA"/>
</dbReference>
<dbReference type="AlphaFoldDB" id="A0A9N8KNH9"/>
<dbReference type="SUPFAM" id="SSF54506">
    <property type="entry name" value="Diaminopimelate epimerase-like"/>
    <property type="match status" value="1"/>
</dbReference>
<dbReference type="PIRSF" id="PIRSF016184">
    <property type="entry name" value="PhzC_PhzF"/>
    <property type="match status" value="1"/>
</dbReference>
<dbReference type="PANTHER" id="PTHR13774">
    <property type="entry name" value="PHENAZINE BIOSYNTHESIS PROTEIN"/>
    <property type="match status" value="1"/>
</dbReference>
<dbReference type="InterPro" id="IPR003719">
    <property type="entry name" value="Phenazine_PhzF-like"/>
</dbReference>
<dbReference type="GO" id="GO:0005737">
    <property type="term" value="C:cytoplasm"/>
    <property type="evidence" value="ECO:0007669"/>
    <property type="project" value="TreeGrafter"/>
</dbReference>
<proteinExistence type="predicted"/>
<dbReference type="NCBIfam" id="TIGR00654">
    <property type="entry name" value="PhzF_family"/>
    <property type="match status" value="1"/>
</dbReference>
<evidence type="ECO:0000256" key="1">
    <source>
        <dbReference type="PIRSR" id="PIRSR016184-1"/>
    </source>
</evidence>
<evidence type="ECO:0008006" key="4">
    <source>
        <dbReference type="Google" id="ProtNLM"/>
    </source>
</evidence>
<name>A0A9N8KNH9_9PEZI</name>
<comment type="caution">
    <text evidence="2">The sequence shown here is derived from an EMBL/GenBank/DDBJ whole genome shotgun (WGS) entry which is preliminary data.</text>
</comment>
<dbReference type="Pfam" id="PF02567">
    <property type="entry name" value="PhzC-PhzF"/>
    <property type="match status" value="1"/>
</dbReference>
<keyword evidence="3" id="KW-1185">Reference proteome</keyword>
<accession>A0A9N8KNH9</accession>
<protein>
    <recommendedName>
        <fullName evidence="4">Diaminopimelate epimerase-like protein</fullName>
    </recommendedName>
</protein>
<organism evidence="2 3">
    <name type="scientific">Aureobasidium uvarum</name>
    <dbReference type="NCBI Taxonomy" id="2773716"/>
    <lineage>
        <taxon>Eukaryota</taxon>
        <taxon>Fungi</taxon>
        <taxon>Dikarya</taxon>
        <taxon>Ascomycota</taxon>
        <taxon>Pezizomycotina</taxon>
        <taxon>Dothideomycetes</taxon>
        <taxon>Dothideomycetidae</taxon>
        <taxon>Dothideales</taxon>
        <taxon>Saccotheciaceae</taxon>
        <taxon>Aureobasidium</taxon>
    </lineage>
</organism>
<evidence type="ECO:0000313" key="3">
    <source>
        <dbReference type="Proteomes" id="UP000745764"/>
    </source>
</evidence>
<gene>
    <name evidence="2" type="ORF">AWRI4620_LOCUS5734</name>
</gene>
<dbReference type="OrthoDB" id="75169at2759"/>
<feature type="active site" evidence="1">
    <location>
        <position position="54"/>
    </location>
</feature>
<dbReference type="PANTHER" id="PTHR13774:SF32">
    <property type="entry name" value="ANTISENSE-ENHANCING SEQUENCE 1"/>
    <property type="match status" value="1"/>
</dbReference>
<evidence type="ECO:0000313" key="2">
    <source>
        <dbReference type="EMBL" id="CAD0111479.1"/>
    </source>
</evidence>
<dbReference type="Proteomes" id="UP000745764">
    <property type="component" value="Unassembled WGS sequence"/>
</dbReference>
<sequence>MASCLDFVYVDVFTTTPFKGNPLAIVHLPQPTASQPALTQAQKQTIARELNLSETVFIHDLDGTGNGGDDASQRKIDIFMPTLELPFAGHPTVGTAVYLQTAKVNTLITKAGPIAIHANSPGLVAISIPHRTHLHLKRTRDLSSSLHATGLHNDAAILEAELAAPIFSIVDGMNFGLIKLQTLEQLALVYPGPSAFSTANELLDAGWQNTYMARYYYVVLSSTSVSSLSRHVALRTRMMQKSFEDPATGAAAGALGSYYALHECTELEVQIAITQGVEFGRRSDIDVYVAVGIEGEGKRFIKEIRLGGTATQSLRGTVMVPPI</sequence>
<dbReference type="Gene3D" id="3.10.310.10">
    <property type="entry name" value="Diaminopimelate Epimerase, Chain A, domain 1"/>
    <property type="match status" value="2"/>
</dbReference>
<reference evidence="2" key="1">
    <citation type="submission" date="2020-06" db="EMBL/GenBank/DDBJ databases">
        <authorList>
            <person name="Onetto C."/>
        </authorList>
    </citation>
    <scope>NUCLEOTIDE SEQUENCE</scope>
</reference>